<evidence type="ECO:0000313" key="2">
    <source>
        <dbReference type="EMBL" id="ROO89211.1"/>
    </source>
</evidence>
<evidence type="ECO:0000313" key="3">
    <source>
        <dbReference type="Proteomes" id="UP000272400"/>
    </source>
</evidence>
<feature type="compositionally biased region" description="Pro residues" evidence="1">
    <location>
        <begin position="182"/>
        <end position="216"/>
    </location>
</feature>
<organism evidence="2 3">
    <name type="scientific">Actinocorallia herbida</name>
    <dbReference type="NCBI Taxonomy" id="58109"/>
    <lineage>
        <taxon>Bacteria</taxon>
        <taxon>Bacillati</taxon>
        <taxon>Actinomycetota</taxon>
        <taxon>Actinomycetes</taxon>
        <taxon>Streptosporangiales</taxon>
        <taxon>Thermomonosporaceae</taxon>
        <taxon>Actinocorallia</taxon>
    </lineage>
</organism>
<feature type="compositionally biased region" description="Pro residues" evidence="1">
    <location>
        <begin position="263"/>
        <end position="279"/>
    </location>
</feature>
<keyword evidence="3" id="KW-1185">Reference proteome</keyword>
<feature type="region of interest" description="Disordered" evidence="1">
    <location>
        <begin position="179"/>
        <end position="284"/>
    </location>
</feature>
<protein>
    <submittedName>
        <fullName evidence="2">Uncharacterized protein</fullName>
    </submittedName>
</protein>
<feature type="region of interest" description="Disordered" evidence="1">
    <location>
        <begin position="145"/>
        <end position="164"/>
    </location>
</feature>
<dbReference type="RefSeq" id="WP_170201691.1">
    <property type="nucleotide sequence ID" value="NZ_RJKE01000001.1"/>
</dbReference>
<dbReference type="Proteomes" id="UP000272400">
    <property type="component" value="Unassembled WGS sequence"/>
</dbReference>
<reference evidence="2 3" key="1">
    <citation type="submission" date="2018-11" db="EMBL/GenBank/DDBJ databases">
        <title>Sequencing the genomes of 1000 actinobacteria strains.</title>
        <authorList>
            <person name="Klenk H.-P."/>
        </authorList>
    </citation>
    <scope>NUCLEOTIDE SEQUENCE [LARGE SCALE GENOMIC DNA]</scope>
    <source>
        <strain evidence="2 3">DSM 44254</strain>
    </source>
</reference>
<dbReference type="EMBL" id="RJKE01000001">
    <property type="protein sequence ID" value="ROO89211.1"/>
    <property type="molecule type" value="Genomic_DNA"/>
</dbReference>
<gene>
    <name evidence="2" type="ORF">EDD29_6898</name>
</gene>
<comment type="caution">
    <text evidence="2">The sequence shown here is derived from an EMBL/GenBank/DDBJ whole genome shotgun (WGS) entry which is preliminary data.</text>
</comment>
<dbReference type="NCBIfam" id="NF038353">
    <property type="entry name" value="FxLYD_dom"/>
    <property type="match status" value="1"/>
</dbReference>
<proteinExistence type="predicted"/>
<evidence type="ECO:0000256" key="1">
    <source>
        <dbReference type="SAM" id="MobiDB-lite"/>
    </source>
</evidence>
<dbReference type="InterPro" id="IPR047676">
    <property type="entry name" value="FxLYD_dom"/>
</dbReference>
<accession>A0A3N1D6R0</accession>
<name>A0A3N1D6R0_9ACTN</name>
<dbReference type="Gene3D" id="2.40.320.10">
    <property type="entry name" value="Hypothetical Protein Pfu-838710-001"/>
    <property type="match status" value="1"/>
</dbReference>
<sequence length="492" mass="52474">MGFGVRYFDLDIGVARERLRGLGARCHRPRRLIQRVALAGQNGAWAGLHSEGDRHVLTLMRDQRTVREVLVNDFDAALEILEGLGLRVTGRQEILREAWELHAIEFRFVEGPGLAPALEIHGPQDQADQSAVRWAIGQLGLDPGRAQPIQAGGSGLAPARPANPTEPLILTARAAAQALPGPAAPPGPGGRSGPPGPGGPAGPPSGPMPPWPPQPVSSPTEPAETAEPVGPPAAETAEPAQDVEGAPSHSPMVTVLDTGSLRPPAPPQARPRPEPGPDPDPGRLVQFTVAETGWTAEASEWVPGEYWIRWATVLHNPNTLYWCELPTVQVTVRDAYGNVIGSEEQVLTVLPPRTKIAWAGLLEVNGNRPHTLEITPRPADWYPTEARPEDFPPFTYENVSMAVPEGACEVTGEIRNPYDEAVEEVALVALFRDGRGTLIGGDMSFVQGLPADGTAPFKIEGTVSAPPGPVVSLDLMAQPWSDPNPWETALQG</sequence>
<dbReference type="AlphaFoldDB" id="A0A3N1D6R0"/>